<evidence type="ECO:0000259" key="11">
    <source>
        <dbReference type="Pfam" id="PF02558"/>
    </source>
</evidence>
<dbReference type="InterPro" id="IPR013328">
    <property type="entry name" value="6PGD_dom2"/>
</dbReference>
<feature type="domain" description="Ketopantoate reductase N-terminal" evidence="11">
    <location>
        <begin position="3"/>
        <end position="141"/>
    </location>
</feature>
<comment type="caution">
    <text evidence="13">The sequence shown here is derived from an EMBL/GenBank/DDBJ whole genome shotgun (WGS) entry which is preliminary data.</text>
</comment>
<dbReference type="EMBL" id="RXZH01000003">
    <property type="protein sequence ID" value="RTZ16064.1"/>
    <property type="molecule type" value="Genomic_DNA"/>
</dbReference>
<dbReference type="Proteomes" id="UP000268973">
    <property type="component" value="Unassembled WGS sequence"/>
</dbReference>
<dbReference type="PANTHER" id="PTHR43765:SF2">
    <property type="entry name" value="2-DEHYDROPANTOATE 2-REDUCTASE"/>
    <property type="match status" value="1"/>
</dbReference>
<dbReference type="InterPro" id="IPR036291">
    <property type="entry name" value="NAD(P)-bd_dom_sf"/>
</dbReference>
<evidence type="ECO:0000256" key="3">
    <source>
        <dbReference type="ARBA" id="ARBA00013014"/>
    </source>
</evidence>
<dbReference type="InterPro" id="IPR050838">
    <property type="entry name" value="Ketopantoate_reductase"/>
</dbReference>
<proteinExistence type="inferred from homology"/>
<keyword evidence="14" id="KW-1185">Reference proteome</keyword>
<dbReference type="GO" id="GO:0050661">
    <property type="term" value="F:NADP binding"/>
    <property type="evidence" value="ECO:0007669"/>
    <property type="project" value="TreeGrafter"/>
</dbReference>
<dbReference type="NCBIfam" id="NF005087">
    <property type="entry name" value="PRK06522.1-1"/>
    <property type="match status" value="1"/>
</dbReference>
<dbReference type="Pfam" id="PF08546">
    <property type="entry name" value="ApbA_C"/>
    <property type="match status" value="1"/>
</dbReference>
<dbReference type="AlphaFoldDB" id="A0A432CWC5"/>
<dbReference type="GO" id="GO:0015940">
    <property type="term" value="P:pantothenate biosynthetic process"/>
    <property type="evidence" value="ECO:0007669"/>
    <property type="project" value="UniProtKB-UniPathway"/>
</dbReference>
<reference evidence="13 14" key="1">
    <citation type="submission" date="2018-12" db="EMBL/GenBank/DDBJ databases">
        <title>Vibrio sp. isolated from China Sea.</title>
        <authorList>
            <person name="Li Y."/>
        </authorList>
    </citation>
    <scope>NUCLEOTIDE SEQUENCE [LARGE SCALE GENOMIC DNA]</scope>
    <source>
        <strain evidence="13 14">BEI207</strain>
    </source>
</reference>
<dbReference type="NCBIfam" id="TIGR00745">
    <property type="entry name" value="apbA_panE"/>
    <property type="match status" value="1"/>
</dbReference>
<evidence type="ECO:0000256" key="7">
    <source>
        <dbReference type="ARBA" id="ARBA00023002"/>
    </source>
</evidence>
<evidence type="ECO:0000313" key="13">
    <source>
        <dbReference type="EMBL" id="RTZ16064.1"/>
    </source>
</evidence>
<protein>
    <recommendedName>
        <fullName evidence="4 10">2-dehydropantoate 2-reductase</fullName>
        <ecNumber evidence="3 10">1.1.1.169</ecNumber>
    </recommendedName>
    <alternativeName>
        <fullName evidence="8 10">Ketopantoate reductase</fullName>
    </alternativeName>
</protein>
<evidence type="ECO:0000256" key="8">
    <source>
        <dbReference type="ARBA" id="ARBA00032024"/>
    </source>
</evidence>
<evidence type="ECO:0000256" key="9">
    <source>
        <dbReference type="ARBA" id="ARBA00048793"/>
    </source>
</evidence>
<comment type="pathway">
    <text evidence="1 10">Cofactor biosynthesis; (R)-pantothenate biosynthesis; (R)-pantoate from 3-methyl-2-oxobutanoate: step 2/2.</text>
</comment>
<dbReference type="Pfam" id="PF02558">
    <property type="entry name" value="ApbA"/>
    <property type="match status" value="1"/>
</dbReference>
<dbReference type="PANTHER" id="PTHR43765">
    <property type="entry name" value="2-DEHYDROPANTOATE 2-REDUCTASE-RELATED"/>
    <property type="match status" value="1"/>
</dbReference>
<dbReference type="EC" id="1.1.1.169" evidence="3 10"/>
<accession>A0A432CWC5</accession>
<dbReference type="SUPFAM" id="SSF51735">
    <property type="entry name" value="NAD(P)-binding Rossmann-fold domains"/>
    <property type="match status" value="1"/>
</dbReference>
<keyword evidence="5 10" id="KW-0566">Pantothenate biosynthesis</keyword>
<dbReference type="Gene3D" id="1.10.1040.10">
    <property type="entry name" value="N-(1-d-carboxylethyl)-l-norvaline Dehydrogenase, domain 2"/>
    <property type="match status" value="1"/>
</dbReference>
<keyword evidence="6 10" id="KW-0521">NADP</keyword>
<dbReference type="UniPathway" id="UPA00028">
    <property type="reaction ID" value="UER00004"/>
</dbReference>
<dbReference type="Gene3D" id="3.40.50.720">
    <property type="entry name" value="NAD(P)-binding Rossmann-like Domain"/>
    <property type="match status" value="1"/>
</dbReference>
<dbReference type="RefSeq" id="WP_126574110.1">
    <property type="nucleotide sequence ID" value="NZ_RXZH01000003.1"/>
</dbReference>
<sequence>MKIVIVGPGAIGSLWATHLHSAGHCVSTWSRHSEAQLTLELDDSTPISLLNNDIVQVQNADLLLVTLKAPLVESVLKQLASHIAPEAIIVLMHNGMGTAERVLKMLSENPLVLATTTHGAYRESKHKVLHTGIGQTVLGGFNLAGQRCDFLTEVFNHALPDCTWNPHITNALWHKLAINCAINPLTAINNISNGDLALPRYAEQVEKIVSEVVSVMQAEGLDIESEALTNTVKQVISATAKNHSSMQQDIFYQRQSEIDFITGYLLERAKQHKLSTPTNLALYNAVKQIEQGWNQQ</sequence>
<comment type="function">
    <text evidence="10">Catalyzes the NADPH-dependent reduction of ketopantoate into pantoic acid.</text>
</comment>
<evidence type="ECO:0000256" key="6">
    <source>
        <dbReference type="ARBA" id="ARBA00022857"/>
    </source>
</evidence>
<dbReference type="GO" id="GO:0008677">
    <property type="term" value="F:2-dehydropantoate 2-reductase activity"/>
    <property type="evidence" value="ECO:0007669"/>
    <property type="project" value="UniProtKB-EC"/>
</dbReference>
<comment type="catalytic activity">
    <reaction evidence="9 10">
        <text>(R)-pantoate + NADP(+) = 2-dehydropantoate + NADPH + H(+)</text>
        <dbReference type="Rhea" id="RHEA:16233"/>
        <dbReference type="ChEBI" id="CHEBI:11561"/>
        <dbReference type="ChEBI" id="CHEBI:15378"/>
        <dbReference type="ChEBI" id="CHEBI:15980"/>
        <dbReference type="ChEBI" id="CHEBI:57783"/>
        <dbReference type="ChEBI" id="CHEBI:58349"/>
        <dbReference type="EC" id="1.1.1.169"/>
    </reaction>
</comment>
<evidence type="ECO:0000256" key="1">
    <source>
        <dbReference type="ARBA" id="ARBA00004994"/>
    </source>
</evidence>
<dbReference type="OrthoDB" id="6530772at2"/>
<comment type="similarity">
    <text evidence="2 10">Belongs to the ketopantoate reductase family.</text>
</comment>
<dbReference type="SUPFAM" id="SSF48179">
    <property type="entry name" value="6-phosphogluconate dehydrogenase C-terminal domain-like"/>
    <property type="match status" value="1"/>
</dbReference>
<dbReference type="InterPro" id="IPR003710">
    <property type="entry name" value="ApbA"/>
</dbReference>
<name>A0A432CWC5_9VIBR</name>
<dbReference type="GO" id="GO:0005737">
    <property type="term" value="C:cytoplasm"/>
    <property type="evidence" value="ECO:0007669"/>
    <property type="project" value="TreeGrafter"/>
</dbReference>
<dbReference type="InterPro" id="IPR013752">
    <property type="entry name" value="KPA_reductase"/>
</dbReference>
<evidence type="ECO:0000256" key="5">
    <source>
        <dbReference type="ARBA" id="ARBA00022655"/>
    </source>
</evidence>
<dbReference type="FunFam" id="1.10.1040.10:FF:000017">
    <property type="entry name" value="2-dehydropantoate 2-reductase"/>
    <property type="match status" value="1"/>
</dbReference>
<evidence type="ECO:0000259" key="12">
    <source>
        <dbReference type="Pfam" id="PF08546"/>
    </source>
</evidence>
<feature type="domain" description="Ketopantoate reductase C-terminal" evidence="12">
    <location>
        <begin position="168"/>
        <end position="290"/>
    </location>
</feature>
<dbReference type="InterPro" id="IPR013332">
    <property type="entry name" value="KPR_N"/>
</dbReference>
<evidence type="ECO:0000256" key="10">
    <source>
        <dbReference type="RuleBase" id="RU362068"/>
    </source>
</evidence>
<gene>
    <name evidence="13" type="ORF">EJ063_09815</name>
</gene>
<keyword evidence="7 10" id="KW-0560">Oxidoreductase</keyword>
<dbReference type="InterPro" id="IPR008927">
    <property type="entry name" value="6-PGluconate_DH-like_C_sf"/>
</dbReference>
<evidence type="ECO:0000256" key="4">
    <source>
        <dbReference type="ARBA" id="ARBA00019465"/>
    </source>
</evidence>
<evidence type="ECO:0000313" key="14">
    <source>
        <dbReference type="Proteomes" id="UP000268973"/>
    </source>
</evidence>
<organism evidence="13 14">
    <name type="scientific">Vibrio aquaticus</name>
    <dbReference type="NCBI Taxonomy" id="2496559"/>
    <lineage>
        <taxon>Bacteria</taxon>
        <taxon>Pseudomonadati</taxon>
        <taxon>Pseudomonadota</taxon>
        <taxon>Gammaproteobacteria</taxon>
        <taxon>Vibrionales</taxon>
        <taxon>Vibrionaceae</taxon>
        <taxon>Vibrio</taxon>
    </lineage>
</organism>
<evidence type="ECO:0000256" key="2">
    <source>
        <dbReference type="ARBA" id="ARBA00007870"/>
    </source>
</evidence>